<dbReference type="AlphaFoldDB" id="K7YL85"/>
<evidence type="ECO:0000313" key="2">
    <source>
        <dbReference type="Proteomes" id="UP000010077"/>
    </source>
</evidence>
<proteinExistence type="predicted"/>
<dbReference type="KEGG" id="thal:A1OE_33"/>
<dbReference type="EMBL" id="CP003539">
    <property type="protein sequence ID" value="AFX98247.1"/>
    <property type="molecule type" value="Genomic_DNA"/>
</dbReference>
<dbReference type="HOGENOM" id="CLU_2895575_0_0_5"/>
<organism evidence="1 2">
    <name type="scientific">Candidatus Endolissoclinum faulkneri L2</name>
    <dbReference type="NCBI Taxonomy" id="1193729"/>
    <lineage>
        <taxon>Bacteria</taxon>
        <taxon>Pseudomonadati</taxon>
        <taxon>Pseudomonadota</taxon>
        <taxon>Alphaproteobacteria</taxon>
        <taxon>Rhodospirillales</taxon>
        <taxon>Rhodospirillaceae</taxon>
        <taxon>Candidatus Endolissoclinum</taxon>
    </lineage>
</organism>
<dbReference type="Proteomes" id="UP000010077">
    <property type="component" value="Chromosome"/>
</dbReference>
<name>K7YL85_9PROT</name>
<evidence type="ECO:0000313" key="1">
    <source>
        <dbReference type="EMBL" id="AFX98247.1"/>
    </source>
</evidence>
<gene>
    <name evidence="1" type="ORF">A1OE_33</name>
</gene>
<keyword evidence="2" id="KW-1185">Reference proteome</keyword>
<protein>
    <submittedName>
        <fullName evidence="1">Uncharacterized protein</fullName>
    </submittedName>
</protein>
<sequence>MTNSLTACINNLDLIYSYNRLPYYLSFSPNNTIDKIIANLSCRKSNFLFAKRRIFCLLKFLI</sequence>
<accession>K7YL85</accession>
<reference evidence="1 2" key="1">
    <citation type="journal article" date="2012" name="Proc. Natl. Acad. Sci. U.S.A.">
        <title>Genome streamlining and chemical defense in a coral reef symbiosis.</title>
        <authorList>
            <person name="Kwan J.C."/>
            <person name="Donia M.S."/>
            <person name="Han A.W."/>
            <person name="Hirose E."/>
            <person name="Haygood M.G."/>
            <person name="Schmidt E.W."/>
        </authorList>
    </citation>
    <scope>NUCLEOTIDE SEQUENCE [LARGE SCALE GENOMIC DNA]</scope>
    <source>
        <strain evidence="1 2">L2</strain>
    </source>
</reference>